<organism evidence="3 4">
    <name type="scientific">Corynebacterium variabile (strain DSM 44702 / CIP 107183 / JCM 12073 / NCIMB 30131)</name>
    <name type="common">Corynebacterium mooreparkense</name>
    <dbReference type="NCBI Taxonomy" id="858619"/>
    <lineage>
        <taxon>Bacteria</taxon>
        <taxon>Bacillati</taxon>
        <taxon>Actinomycetota</taxon>
        <taxon>Actinomycetes</taxon>
        <taxon>Mycobacteriales</taxon>
        <taxon>Corynebacteriaceae</taxon>
        <taxon>Corynebacterium</taxon>
    </lineage>
</organism>
<sequence length="238" mass="25803">MRVIRRRRSSTTSASGPSVFSAASPMPTTSFPLLPNWCFPVSTVVPWTSDSTVPTGTDYQTPVRYRSSNPLVTVCPTSPYLTWVPGPPGRLPGMANKARKRKVIPTPAPVPDTPPELRIGVAALFGLGVGALATPLDRTVQAALLIGFLGAGLLWIFSHPYRRDVRTAVESRGHRYATKFSQLIPLLPLWLALMLVPGFELDNWFAGLGIAVVGAAYSWLIIPFIDGTKNAEKLPVRS</sequence>
<protein>
    <submittedName>
        <fullName evidence="3">Putative membrane protein</fullName>
    </submittedName>
</protein>
<keyword evidence="2" id="KW-0812">Transmembrane</keyword>
<feature type="transmembrane region" description="Helical" evidence="2">
    <location>
        <begin position="180"/>
        <end position="199"/>
    </location>
</feature>
<proteinExistence type="predicted"/>
<evidence type="ECO:0000256" key="1">
    <source>
        <dbReference type="SAM" id="MobiDB-lite"/>
    </source>
</evidence>
<dbReference type="eggNOG" id="ENOG5031XJX">
    <property type="taxonomic scope" value="Bacteria"/>
</dbReference>
<accession>G0HFY7</accession>
<dbReference type="EMBL" id="CP002917">
    <property type="protein sequence ID" value="AEK37629.1"/>
    <property type="molecule type" value="Genomic_DNA"/>
</dbReference>
<dbReference type="KEGG" id="cva:CVAR_2282"/>
<name>G0HFY7_CORVD</name>
<feature type="transmembrane region" description="Helical" evidence="2">
    <location>
        <begin position="117"/>
        <end position="136"/>
    </location>
</feature>
<gene>
    <name evidence="3" type="ordered locus">CVAR_2282</name>
</gene>
<feature type="transmembrane region" description="Helical" evidence="2">
    <location>
        <begin position="205"/>
        <end position="225"/>
    </location>
</feature>
<feature type="transmembrane region" description="Helical" evidence="2">
    <location>
        <begin position="142"/>
        <end position="159"/>
    </location>
</feature>
<keyword evidence="2" id="KW-0472">Membrane</keyword>
<dbReference type="STRING" id="858619.CVAR_2282"/>
<evidence type="ECO:0000313" key="4">
    <source>
        <dbReference type="Proteomes" id="UP000006659"/>
    </source>
</evidence>
<dbReference type="AlphaFoldDB" id="G0HFY7"/>
<keyword evidence="2" id="KW-1133">Transmembrane helix</keyword>
<evidence type="ECO:0000256" key="2">
    <source>
        <dbReference type="SAM" id="Phobius"/>
    </source>
</evidence>
<evidence type="ECO:0000313" key="3">
    <source>
        <dbReference type="EMBL" id="AEK37629.1"/>
    </source>
</evidence>
<dbReference type="HOGENOM" id="CLU_1164334_0_0_11"/>
<feature type="region of interest" description="Disordered" evidence="1">
    <location>
        <begin position="1"/>
        <end position="22"/>
    </location>
</feature>
<dbReference type="Proteomes" id="UP000006659">
    <property type="component" value="Chromosome"/>
</dbReference>
<reference evidence="3 4" key="1">
    <citation type="journal article" date="2011" name="BMC Genomics">
        <title>Complete genome sequence of Corynebacterium variabile DSM 44702 isolated from the surface of smear-ripened cheeses and insights into cheese ripening and flavor generation.</title>
        <authorList>
            <person name="Schroeder J."/>
            <person name="Maus I."/>
            <person name="Trost E."/>
            <person name="Tauch A."/>
        </authorList>
    </citation>
    <scope>NUCLEOTIDE SEQUENCE [LARGE SCALE GENOMIC DNA]</scope>
    <source>
        <strain evidence="4">DSM 44702 / JCM 12073 / NCIMB 30131</strain>
    </source>
</reference>